<organism evidence="1 2">
    <name type="scientific">Anopheles dirus</name>
    <dbReference type="NCBI Taxonomy" id="7168"/>
    <lineage>
        <taxon>Eukaryota</taxon>
        <taxon>Metazoa</taxon>
        <taxon>Ecdysozoa</taxon>
        <taxon>Arthropoda</taxon>
        <taxon>Hexapoda</taxon>
        <taxon>Insecta</taxon>
        <taxon>Pterygota</taxon>
        <taxon>Neoptera</taxon>
        <taxon>Endopterygota</taxon>
        <taxon>Diptera</taxon>
        <taxon>Nematocera</taxon>
        <taxon>Culicoidea</taxon>
        <taxon>Culicidae</taxon>
        <taxon>Anophelinae</taxon>
        <taxon>Anopheles</taxon>
    </lineage>
</organism>
<proteinExistence type="predicted"/>
<evidence type="ECO:0000313" key="2">
    <source>
        <dbReference type="Proteomes" id="UP000075884"/>
    </source>
</evidence>
<keyword evidence="2" id="KW-1185">Reference proteome</keyword>
<dbReference type="EnsemblMetazoa" id="ADIR003318-RA">
    <property type="protein sequence ID" value="ADIR003318-PA"/>
    <property type="gene ID" value="ADIR003318"/>
</dbReference>
<evidence type="ECO:0000313" key="1">
    <source>
        <dbReference type="EnsemblMetazoa" id="ADIR003318-PA"/>
    </source>
</evidence>
<accession>A0A182N6P5</accession>
<dbReference type="Proteomes" id="UP000075884">
    <property type="component" value="Unassembled WGS sequence"/>
</dbReference>
<protein>
    <submittedName>
        <fullName evidence="1">Uncharacterized protein</fullName>
    </submittedName>
</protein>
<name>A0A182N6P5_9DIPT</name>
<reference evidence="1" key="2">
    <citation type="submission" date="2020-05" db="UniProtKB">
        <authorList>
            <consortium name="EnsemblMetazoa"/>
        </authorList>
    </citation>
    <scope>IDENTIFICATION</scope>
    <source>
        <strain evidence="1">WRAIR2</strain>
    </source>
</reference>
<dbReference type="VEuPathDB" id="VectorBase:ADIR003318"/>
<reference evidence="2" key="1">
    <citation type="submission" date="2013-03" db="EMBL/GenBank/DDBJ databases">
        <title>The Genome Sequence of Anopheles dirus WRAIR2.</title>
        <authorList>
            <consortium name="The Broad Institute Genomics Platform"/>
            <person name="Neafsey D.E."/>
            <person name="Walton C."/>
            <person name="Walker B."/>
            <person name="Young S.K."/>
            <person name="Zeng Q."/>
            <person name="Gargeya S."/>
            <person name="Fitzgerald M."/>
            <person name="Haas B."/>
            <person name="Abouelleil A."/>
            <person name="Allen A.W."/>
            <person name="Alvarado L."/>
            <person name="Arachchi H.M."/>
            <person name="Berlin A.M."/>
            <person name="Chapman S.B."/>
            <person name="Gainer-Dewar J."/>
            <person name="Goldberg J."/>
            <person name="Griggs A."/>
            <person name="Gujja S."/>
            <person name="Hansen M."/>
            <person name="Howarth C."/>
            <person name="Imamovic A."/>
            <person name="Ireland A."/>
            <person name="Larimer J."/>
            <person name="McCowan C."/>
            <person name="Murphy C."/>
            <person name="Pearson M."/>
            <person name="Poon T.W."/>
            <person name="Priest M."/>
            <person name="Roberts A."/>
            <person name="Saif S."/>
            <person name="Shea T."/>
            <person name="Sisk P."/>
            <person name="Sykes S."/>
            <person name="Wortman J."/>
            <person name="Nusbaum C."/>
            <person name="Birren B."/>
        </authorList>
    </citation>
    <scope>NUCLEOTIDE SEQUENCE [LARGE SCALE GENOMIC DNA]</scope>
    <source>
        <strain evidence="2">WRAIR2</strain>
    </source>
</reference>
<sequence length="77" mass="8648">MARSPTAPVCFRSNYLGRNHTDDCSELTAEPNYVAQCYALLLLPTAEIRYEDVMRHRTGAGGRIVGTKTEMQTMVHM</sequence>
<dbReference type="AlphaFoldDB" id="A0A182N6P5"/>